<reference evidence="1" key="1">
    <citation type="submission" date="2014-09" db="EMBL/GenBank/DDBJ databases">
        <authorList>
            <person name="Magalhaes I.L.F."/>
            <person name="Oliveira U."/>
            <person name="Santos F.R."/>
            <person name="Vidigal T.H.D.A."/>
            <person name="Brescovit A.D."/>
            <person name="Santos A.J."/>
        </authorList>
    </citation>
    <scope>NUCLEOTIDE SEQUENCE</scope>
    <source>
        <tissue evidence="1">Shoot tissue taken approximately 20 cm above the soil surface</tissue>
    </source>
</reference>
<name>A0A0A9AAQ6_ARUDO</name>
<sequence length="38" mass="4224">MYFRTICLKVVLSTPSLCEKVSGCFTNLLQLFVVLVAS</sequence>
<dbReference type="AlphaFoldDB" id="A0A0A9AAQ6"/>
<protein>
    <submittedName>
        <fullName evidence="1">Uncharacterized protein</fullName>
    </submittedName>
</protein>
<organism evidence="1">
    <name type="scientific">Arundo donax</name>
    <name type="common">Giant reed</name>
    <name type="synonym">Donax arundinaceus</name>
    <dbReference type="NCBI Taxonomy" id="35708"/>
    <lineage>
        <taxon>Eukaryota</taxon>
        <taxon>Viridiplantae</taxon>
        <taxon>Streptophyta</taxon>
        <taxon>Embryophyta</taxon>
        <taxon>Tracheophyta</taxon>
        <taxon>Spermatophyta</taxon>
        <taxon>Magnoliopsida</taxon>
        <taxon>Liliopsida</taxon>
        <taxon>Poales</taxon>
        <taxon>Poaceae</taxon>
        <taxon>PACMAD clade</taxon>
        <taxon>Arundinoideae</taxon>
        <taxon>Arundineae</taxon>
        <taxon>Arundo</taxon>
    </lineage>
</organism>
<accession>A0A0A9AAQ6</accession>
<proteinExistence type="predicted"/>
<dbReference type="EMBL" id="GBRH01249749">
    <property type="protein sequence ID" value="JAD48146.1"/>
    <property type="molecule type" value="Transcribed_RNA"/>
</dbReference>
<evidence type="ECO:0000313" key="1">
    <source>
        <dbReference type="EMBL" id="JAD48146.1"/>
    </source>
</evidence>
<reference evidence="1" key="2">
    <citation type="journal article" date="2015" name="Data Brief">
        <title>Shoot transcriptome of the giant reed, Arundo donax.</title>
        <authorList>
            <person name="Barrero R.A."/>
            <person name="Guerrero F.D."/>
            <person name="Moolhuijzen P."/>
            <person name="Goolsby J.A."/>
            <person name="Tidwell J."/>
            <person name="Bellgard S.E."/>
            <person name="Bellgard M.I."/>
        </authorList>
    </citation>
    <scope>NUCLEOTIDE SEQUENCE</scope>
    <source>
        <tissue evidence="1">Shoot tissue taken approximately 20 cm above the soil surface</tissue>
    </source>
</reference>